<dbReference type="PANTHER" id="PTHR43537:SF24">
    <property type="entry name" value="GLUCONATE OPERON TRANSCRIPTIONAL REPRESSOR"/>
    <property type="match status" value="1"/>
</dbReference>
<reference evidence="5" key="2">
    <citation type="submission" date="2023-01" db="EMBL/GenBank/DDBJ databases">
        <title>Draft genome sequence of Devosia yakushimensis strain NBRC 103855.</title>
        <authorList>
            <person name="Sun Q."/>
            <person name="Mori K."/>
        </authorList>
    </citation>
    <scope>NUCLEOTIDE SEQUENCE</scope>
    <source>
        <strain evidence="5">NBRC 103855</strain>
    </source>
</reference>
<dbReference type="RefSeq" id="WP_284391306.1">
    <property type="nucleotide sequence ID" value="NZ_BSNG01000001.1"/>
</dbReference>
<evidence type="ECO:0000313" key="5">
    <source>
        <dbReference type="EMBL" id="GLQ10594.1"/>
    </source>
</evidence>
<dbReference type="Pfam" id="PF07729">
    <property type="entry name" value="FCD"/>
    <property type="match status" value="1"/>
</dbReference>
<reference evidence="5" key="1">
    <citation type="journal article" date="2014" name="Int. J. Syst. Evol. Microbiol.">
        <title>Complete genome of a new Firmicutes species belonging to the dominant human colonic microbiota ('Ruminococcus bicirculans') reveals two chromosomes and a selective capacity to utilize plant glucans.</title>
        <authorList>
            <consortium name="NISC Comparative Sequencing Program"/>
            <person name="Wegmann U."/>
            <person name="Louis P."/>
            <person name="Goesmann A."/>
            <person name="Henrissat B."/>
            <person name="Duncan S.H."/>
            <person name="Flint H.J."/>
        </authorList>
    </citation>
    <scope>NUCLEOTIDE SEQUENCE</scope>
    <source>
        <strain evidence="5">NBRC 103855</strain>
    </source>
</reference>
<dbReference type="SMART" id="SM00345">
    <property type="entry name" value="HTH_GNTR"/>
    <property type="match status" value="1"/>
</dbReference>
<evidence type="ECO:0000256" key="3">
    <source>
        <dbReference type="ARBA" id="ARBA00023163"/>
    </source>
</evidence>
<dbReference type="InterPro" id="IPR011711">
    <property type="entry name" value="GntR_C"/>
</dbReference>
<dbReference type="InterPro" id="IPR008920">
    <property type="entry name" value="TF_FadR/GntR_C"/>
</dbReference>
<dbReference type="Proteomes" id="UP001161406">
    <property type="component" value="Unassembled WGS sequence"/>
</dbReference>
<dbReference type="Pfam" id="PF00392">
    <property type="entry name" value="GntR"/>
    <property type="match status" value="1"/>
</dbReference>
<dbReference type="SUPFAM" id="SSF48008">
    <property type="entry name" value="GntR ligand-binding domain-like"/>
    <property type="match status" value="1"/>
</dbReference>
<dbReference type="EMBL" id="BSNG01000001">
    <property type="protein sequence ID" value="GLQ10594.1"/>
    <property type="molecule type" value="Genomic_DNA"/>
</dbReference>
<dbReference type="InterPro" id="IPR000524">
    <property type="entry name" value="Tscrpt_reg_HTH_GntR"/>
</dbReference>
<evidence type="ECO:0000256" key="1">
    <source>
        <dbReference type="ARBA" id="ARBA00023015"/>
    </source>
</evidence>
<keyword evidence="2" id="KW-0238">DNA-binding</keyword>
<dbReference type="PRINTS" id="PR00035">
    <property type="entry name" value="HTHGNTR"/>
</dbReference>
<proteinExistence type="predicted"/>
<dbReference type="PROSITE" id="PS50949">
    <property type="entry name" value="HTH_GNTR"/>
    <property type="match status" value="1"/>
</dbReference>
<name>A0ABQ5UES5_9HYPH</name>
<organism evidence="5 6">
    <name type="scientific">Devosia yakushimensis</name>
    <dbReference type="NCBI Taxonomy" id="470028"/>
    <lineage>
        <taxon>Bacteria</taxon>
        <taxon>Pseudomonadati</taxon>
        <taxon>Pseudomonadota</taxon>
        <taxon>Alphaproteobacteria</taxon>
        <taxon>Hyphomicrobiales</taxon>
        <taxon>Devosiaceae</taxon>
        <taxon>Devosia</taxon>
    </lineage>
</organism>
<evidence type="ECO:0000259" key="4">
    <source>
        <dbReference type="PROSITE" id="PS50949"/>
    </source>
</evidence>
<dbReference type="InterPro" id="IPR036388">
    <property type="entry name" value="WH-like_DNA-bd_sf"/>
</dbReference>
<dbReference type="Gene3D" id="1.20.120.530">
    <property type="entry name" value="GntR ligand-binding domain-like"/>
    <property type="match status" value="1"/>
</dbReference>
<comment type="caution">
    <text evidence="5">The sequence shown here is derived from an EMBL/GenBank/DDBJ whole genome shotgun (WGS) entry which is preliminary data.</text>
</comment>
<sequence length="239" mass="27106">MSDLRKIFQVDASHMADELTEESTQTRQLARDRVFDAVRTAIMEGRIAPDTRLTERELCEAFGISRTVVREVARRLEAEKLVNVIPHSGLRVARLTRKHVHEIYEIRTELEAITVRSFLACATDEDIAAAQDFGRRLLEAGSKRDKVGMAETMSKFLRFMTDVADNQIAAEMLDQLRSRVNMLRIYAMDEPGQLETGMEGVRAIIAGITARDVAAAERATRIYVRRSADAVLRHMDRDE</sequence>
<evidence type="ECO:0000313" key="6">
    <source>
        <dbReference type="Proteomes" id="UP001161406"/>
    </source>
</evidence>
<feature type="domain" description="HTH gntR-type" evidence="4">
    <location>
        <begin position="28"/>
        <end position="95"/>
    </location>
</feature>
<keyword evidence="1" id="KW-0805">Transcription regulation</keyword>
<dbReference type="PANTHER" id="PTHR43537">
    <property type="entry name" value="TRANSCRIPTIONAL REGULATOR, GNTR FAMILY"/>
    <property type="match status" value="1"/>
</dbReference>
<gene>
    <name evidence="5" type="ORF">GCM10007913_25260</name>
</gene>
<dbReference type="CDD" id="cd07377">
    <property type="entry name" value="WHTH_GntR"/>
    <property type="match status" value="1"/>
</dbReference>
<protein>
    <submittedName>
        <fullName evidence="5">GntR family transcriptional regulator</fullName>
    </submittedName>
</protein>
<keyword evidence="6" id="KW-1185">Reference proteome</keyword>
<dbReference type="InterPro" id="IPR036390">
    <property type="entry name" value="WH_DNA-bd_sf"/>
</dbReference>
<dbReference type="SUPFAM" id="SSF46785">
    <property type="entry name" value="Winged helix' DNA-binding domain"/>
    <property type="match status" value="1"/>
</dbReference>
<dbReference type="Gene3D" id="1.10.10.10">
    <property type="entry name" value="Winged helix-like DNA-binding domain superfamily/Winged helix DNA-binding domain"/>
    <property type="match status" value="1"/>
</dbReference>
<keyword evidence="3" id="KW-0804">Transcription</keyword>
<dbReference type="SMART" id="SM00895">
    <property type="entry name" value="FCD"/>
    <property type="match status" value="1"/>
</dbReference>
<accession>A0ABQ5UES5</accession>
<evidence type="ECO:0000256" key="2">
    <source>
        <dbReference type="ARBA" id="ARBA00023125"/>
    </source>
</evidence>